<dbReference type="Pfam" id="PF01909">
    <property type="entry name" value="NTP_transf_2"/>
    <property type="match status" value="1"/>
</dbReference>
<keyword evidence="3" id="KW-1185">Reference proteome</keyword>
<evidence type="ECO:0000313" key="2">
    <source>
        <dbReference type="EMBL" id="SEB30779.1"/>
    </source>
</evidence>
<dbReference type="GO" id="GO:0016779">
    <property type="term" value="F:nucleotidyltransferase activity"/>
    <property type="evidence" value="ECO:0007669"/>
    <property type="project" value="InterPro"/>
</dbReference>
<dbReference type="InterPro" id="IPR002934">
    <property type="entry name" value="Polymerase_NTP_transf_dom"/>
</dbReference>
<evidence type="ECO:0000313" key="3">
    <source>
        <dbReference type="Proteomes" id="UP000198609"/>
    </source>
</evidence>
<gene>
    <name evidence="2" type="ORF">SAMN04490356_0288</name>
</gene>
<dbReference type="AlphaFoldDB" id="A0A1H4I9M1"/>
<sequence>MDLPPLHRQFLDDVLPRIQREAGVVGVAASGSLASGNPDTYSDIDLIIVIDETSFEPVMTRRLELIGSWTDLVAGFTGEHVGEPRLIITLVGPPLLHVDFKFVRLTDFAERSEDPHILWERDEELSHALAQQPAKASRLDLQWIEDRFWTWVHYGATKLGRGELLEVAGFLAYLREAVLGPLAAVRAGAPPRGVRRLESVAPDEARALRATLSGENQIEAGWALLACVDLYGRWRDESGMLVERRRNAEQHAVRYLRDVLAATGRPARDGRRGPIDAVS</sequence>
<reference evidence="3" key="1">
    <citation type="submission" date="2016-10" db="EMBL/GenBank/DDBJ databases">
        <authorList>
            <person name="Varghese N."/>
            <person name="Submissions S."/>
        </authorList>
    </citation>
    <scope>NUCLEOTIDE SEQUENCE [LARGE SCALE GENOMIC DNA]</scope>
    <source>
        <strain evidence="3">DSM 40318</strain>
    </source>
</reference>
<dbReference type="SUPFAM" id="SSF81301">
    <property type="entry name" value="Nucleotidyltransferase"/>
    <property type="match status" value="1"/>
</dbReference>
<dbReference type="Proteomes" id="UP000198609">
    <property type="component" value="Unassembled WGS sequence"/>
</dbReference>
<name>A0A1H4I9M1_STRMJ</name>
<dbReference type="RefSeq" id="WP_093459704.1">
    <property type="nucleotide sequence ID" value="NZ_FNST01000001.1"/>
</dbReference>
<feature type="domain" description="Polymerase nucleotidyl transferase" evidence="1">
    <location>
        <begin position="14"/>
        <end position="65"/>
    </location>
</feature>
<dbReference type="InterPro" id="IPR043519">
    <property type="entry name" value="NT_sf"/>
</dbReference>
<organism evidence="2 3">
    <name type="scientific">Streptomyces melanosporofaciens</name>
    <dbReference type="NCBI Taxonomy" id="67327"/>
    <lineage>
        <taxon>Bacteria</taxon>
        <taxon>Bacillati</taxon>
        <taxon>Actinomycetota</taxon>
        <taxon>Actinomycetes</taxon>
        <taxon>Kitasatosporales</taxon>
        <taxon>Streptomycetaceae</taxon>
        <taxon>Streptomyces</taxon>
        <taxon>Streptomyces violaceusniger group</taxon>
    </lineage>
</organism>
<dbReference type="Gene3D" id="3.30.460.10">
    <property type="entry name" value="Beta Polymerase, domain 2"/>
    <property type="match status" value="1"/>
</dbReference>
<dbReference type="Gene3D" id="1.20.120.330">
    <property type="entry name" value="Nucleotidyltransferases domain 2"/>
    <property type="match status" value="1"/>
</dbReference>
<keyword evidence="2" id="KW-0808">Transferase</keyword>
<dbReference type="EMBL" id="FNST01000001">
    <property type="protein sequence ID" value="SEB30779.1"/>
    <property type="molecule type" value="Genomic_DNA"/>
</dbReference>
<protein>
    <submittedName>
        <fullName evidence="2">Nucleotidyltransferase domain-containing protein</fullName>
    </submittedName>
</protein>
<accession>A0A1H4I9M1</accession>
<proteinExistence type="predicted"/>
<evidence type="ECO:0000259" key="1">
    <source>
        <dbReference type="Pfam" id="PF01909"/>
    </source>
</evidence>